<accession>A0A081CJJ1</accession>
<dbReference type="RefSeq" id="XP_014654857.1">
    <property type="nucleotide sequence ID" value="XM_014799371.1"/>
</dbReference>
<protein>
    <submittedName>
        <fullName evidence="2">Uncharacterized protein</fullName>
    </submittedName>
</protein>
<reference evidence="2" key="1">
    <citation type="submission" date="2014-07" db="EMBL/GenBank/DDBJ databases">
        <title>Draft genome sequence of the yeast Pseudozyma antarctica JCM 10317 known as a producer of lipase B which used in a wide range of industrial applications.</title>
        <authorList>
            <person name="Morita T."/>
            <person name="Saika A."/>
            <person name="Koike H."/>
        </authorList>
    </citation>
    <scope>NUCLEOTIDE SEQUENCE</scope>
    <source>
        <strain evidence="2">JCM 10317</strain>
    </source>
</reference>
<evidence type="ECO:0000256" key="1">
    <source>
        <dbReference type="SAM" id="MobiDB-lite"/>
    </source>
</evidence>
<dbReference type="HOGENOM" id="CLU_980631_0_0_1"/>
<feature type="compositionally biased region" description="Polar residues" evidence="1">
    <location>
        <begin position="323"/>
        <end position="333"/>
    </location>
</feature>
<feature type="region of interest" description="Disordered" evidence="1">
    <location>
        <begin position="299"/>
        <end position="333"/>
    </location>
</feature>
<dbReference type="EMBL" id="DF830082">
    <property type="protein sequence ID" value="GAK66837.1"/>
    <property type="molecule type" value="Genomic_DNA"/>
</dbReference>
<proteinExistence type="predicted"/>
<feature type="region of interest" description="Disordered" evidence="1">
    <location>
        <begin position="107"/>
        <end position="135"/>
    </location>
</feature>
<gene>
    <name evidence="2" type="ORF">PAN0_015c5061</name>
</gene>
<organism evidence="2">
    <name type="scientific">Pseudozyma antarctica</name>
    <name type="common">Yeast</name>
    <name type="synonym">Candida antarctica</name>
    <dbReference type="NCBI Taxonomy" id="84753"/>
    <lineage>
        <taxon>Eukaryota</taxon>
        <taxon>Fungi</taxon>
        <taxon>Dikarya</taxon>
        <taxon>Basidiomycota</taxon>
        <taxon>Ustilaginomycotina</taxon>
        <taxon>Ustilaginomycetes</taxon>
        <taxon>Ustilaginales</taxon>
        <taxon>Ustilaginaceae</taxon>
        <taxon>Moesziomyces</taxon>
    </lineage>
</organism>
<evidence type="ECO:0000313" key="3">
    <source>
        <dbReference type="Proteomes" id="UP000053758"/>
    </source>
</evidence>
<sequence>MHLDTRFAATWCYAKRRKSVSTVRVPAPDAILPSRPPTSDIVYRSTRSDKASVSANRSFHPPSAKMQDREFTMTKSLLTVLVGRSSRSNNAGAARSKVKAAAAAADEEYTSNSAHRHRFDDKSGGPPPRGSLTDEKLPYLDWRLKRINTVRHKSEGTAHCWIDGRDTIGRTSLDSDRPLPVAAAAAPRKEEFRAPASKQLPTAGMVASSTLPAIYAEEKDAGLKALEHAYAGDSMLADMPRLAKRDTGSDSGTSGASDQHHISLAPVQLHATADKDVGVYFSKPKRSLLVRTGSRFGMKKAAGARTTDGGERDVEDSRPMSRNGRSFSRIWNR</sequence>
<dbReference type="GeneID" id="26305862"/>
<dbReference type="Proteomes" id="UP000053758">
    <property type="component" value="Unassembled WGS sequence"/>
</dbReference>
<name>A0A081CJJ1_PSEA2</name>
<dbReference type="AlphaFoldDB" id="A0A081CJJ1"/>
<evidence type="ECO:0000313" key="2">
    <source>
        <dbReference type="EMBL" id="GAK66837.1"/>
    </source>
</evidence>
<feature type="compositionally biased region" description="Basic and acidic residues" evidence="1">
    <location>
        <begin position="308"/>
        <end position="319"/>
    </location>
</feature>
<keyword evidence="3" id="KW-1185">Reference proteome</keyword>